<dbReference type="GO" id="GO:0005524">
    <property type="term" value="F:ATP binding"/>
    <property type="evidence" value="ECO:0007669"/>
    <property type="project" value="UniProtKB-KW"/>
</dbReference>
<keyword evidence="12 16" id="KW-1133">Transmembrane helix</keyword>
<keyword evidence="8 16" id="KW-0812">Transmembrane</keyword>
<accession>A0A1J5S1P1</accession>
<dbReference type="SMART" id="SM00388">
    <property type="entry name" value="HisKA"/>
    <property type="match status" value="1"/>
</dbReference>
<keyword evidence="15" id="KW-0175">Coiled coil</keyword>
<dbReference type="InterPro" id="IPR017055">
    <property type="entry name" value="Sig_transdc_His_kinase_DctB"/>
</dbReference>
<evidence type="ECO:0000256" key="1">
    <source>
        <dbReference type="ARBA" id="ARBA00000085"/>
    </source>
</evidence>
<evidence type="ECO:0000256" key="9">
    <source>
        <dbReference type="ARBA" id="ARBA00022741"/>
    </source>
</evidence>
<evidence type="ECO:0000256" key="11">
    <source>
        <dbReference type="ARBA" id="ARBA00022840"/>
    </source>
</evidence>
<dbReference type="InterPro" id="IPR003661">
    <property type="entry name" value="HisK_dim/P_dom"/>
</dbReference>
<dbReference type="Gene3D" id="1.10.287.130">
    <property type="match status" value="1"/>
</dbReference>
<dbReference type="PANTHER" id="PTHR43065">
    <property type="entry name" value="SENSOR HISTIDINE KINASE"/>
    <property type="match status" value="1"/>
</dbReference>
<dbReference type="EMBL" id="MLJW01000078">
    <property type="protein sequence ID" value="OIR01986.1"/>
    <property type="molecule type" value="Genomic_DNA"/>
</dbReference>
<evidence type="ECO:0000256" key="7">
    <source>
        <dbReference type="ARBA" id="ARBA00022679"/>
    </source>
</evidence>
<evidence type="ECO:0000259" key="17">
    <source>
        <dbReference type="PROSITE" id="PS50109"/>
    </source>
</evidence>
<organism evidence="18">
    <name type="scientific">mine drainage metagenome</name>
    <dbReference type="NCBI Taxonomy" id="410659"/>
    <lineage>
        <taxon>unclassified sequences</taxon>
        <taxon>metagenomes</taxon>
        <taxon>ecological metagenomes</taxon>
    </lineage>
</organism>
<feature type="domain" description="Histidine kinase" evidence="17">
    <location>
        <begin position="381"/>
        <end position="594"/>
    </location>
</feature>
<evidence type="ECO:0000256" key="10">
    <source>
        <dbReference type="ARBA" id="ARBA00022777"/>
    </source>
</evidence>
<name>A0A1J5S1P1_9ZZZZ</name>
<keyword evidence="11" id="KW-0067">ATP-binding</keyword>
<dbReference type="Gene3D" id="3.30.565.10">
    <property type="entry name" value="Histidine kinase-like ATPase, C-terminal domain"/>
    <property type="match status" value="1"/>
</dbReference>
<dbReference type="SUPFAM" id="SSF55874">
    <property type="entry name" value="ATPase domain of HSP90 chaperone/DNA topoisomerase II/histidine kinase"/>
    <property type="match status" value="1"/>
</dbReference>
<evidence type="ECO:0000256" key="8">
    <source>
        <dbReference type="ARBA" id="ARBA00022692"/>
    </source>
</evidence>
<dbReference type="AlphaFoldDB" id="A0A1J5S1P1"/>
<feature type="transmembrane region" description="Helical" evidence="16">
    <location>
        <begin position="296"/>
        <end position="317"/>
    </location>
</feature>
<comment type="catalytic activity">
    <reaction evidence="1">
        <text>ATP + protein L-histidine = ADP + protein N-phospho-L-histidine.</text>
        <dbReference type="EC" id="2.7.13.3"/>
    </reaction>
</comment>
<dbReference type="SUPFAM" id="SSF47384">
    <property type="entry name" value="Homodimeric domain of signal transducing histidine kinase"/>
    <property type="match status" value="1"/>
</dbReference>
<feature type="coiled-coil region" evidence="15">
    <location>
        <begin position="324"/>
        <end position="358"/>
    </location>
</feature>
<dbReference type="CDD" id="cd00082">
    <property type="entry name" value="HisKA"/>
    <property type="match status" value="1"/>
</dbReference>
<evidence type="ECO:0000256" key="6">
    <source>
        <dbReference type="ARBA" id="ARBA00022553"/>
    </source>
</evidence>
<dbReference type="PROSITE" id="PS50109">
    <property type="entry name" value="HIS_KIN"/>
    <property type="match status" value="1"/>
</dbReference>
<dbReference type="GO" id="GO:0005886">
    <property type="term" value="C:plasma membrane"/>
    <property type="evidence" value="ECO:0007669"/>
    <property type="project" value="UniProtKB-SubCell"/>
</dbReference>
<keyword evidence="14 16" id="KW-0472">Membrane</keyword>
<keyword evidence="10" id="KW-0418">Kinase</keyword>
<keyword evidence="13" id="KW-0902">Two-component regulatory system</keyword>
<evidence type="ECO:0000256" key="14">
    <source>
        <dbReference type="ARBA" id="ARBA00023136"/>
    </source>
</evidence>
<evidence type="ECO:0000256" key="16">
    <source>
        <dbReference type="SAM" id="Phobius"/>
    </source>
</evidence>
<dbReference type="InterPro" id="IPR005467">
    <property type="entry name" value="His_kinase_dom"/>
</dbReference>
<dbReference type="Gene3D" id="3.30.450.20">
    <property type="entry name" value="PAS domain"/>
    <property type="match status" value="2"/>
</dbReference>
<keyword evidence="4" id="KW-1003">Cell membrane</keyword>
<evidence type="ECO:0000256" key="13">
    <source>
        <dbReference type="ARBA" id="ARBA00023012"/>
    </source>
</evidence>
<dbReference type="FunFam" id="1.10.287.130:FF:000049">
    <property type="entry name" value="C4-dicarboxylate transport sensor protein DctB"/>
    <property type="match status" value="1"/>
</dbReference>
<dbReference type="InterPro" id="IPR029151">
    <property type="entry name" value="Sensor-like_sf"/>
</dbReference>
<evidence type="ECO:0000256" key="2">
    <source>
        <dbReference type="ARBA" id="ARBA00004429"/>
    </source>
</evidence>
<comment type="caution">
    <text evidence="18">The sequence shown here is derived from an EMBL/GenBank/DDBJ whole genome shotgun (WGS) entry which is preliminary data.</text>
</comment>
<sequence>MLTRLRRLAGLLGVLGLLVILAGLLGYHHRLALGLDMVGEQGRNRLALSQSSLERDIDKYTFLPSTLAVEQEVLAFLRLPHPPAAAVTAMNLYLEQINARAGTLSVYLLDGRGRVAATSNWRQADSFLGEDLSYRPYYRQALRQGAGRFFGIGTTRGEPGYYLSAAVGEGKTPLGVAVVKASLDPLEQFWAALGPPVMVQDENGVAILCSVPAWRYGTLAPLSSDLAQALFRDQHFNRHPLRRLPVRKVRDLAPGSRLMTLGGPGGGEFLVQSRVMPGTGWRLLVFSPLAAVRGAALGEAALVAVAAAFLCLLGLLIRQAGSQIRERLRAREALQRAHDELERKVAERTADLVAADQRLRSAQEELVQAGKLAVIGQLSAGVAHELNQPLAALRTLSGNAVKFLERGDLATARGNLERIGALVEGMGRITGQLKAFARRSTGQARPVELRGVLDNALFLLDGRLKRAGVRVGLQEPPGGAVVQCDPNRLEQVLVNLIGNAADAMEAGPGKALEIRVTAGGGRVVIRVRDQGPGLSPAVRDHLFEPFFTTKDTGSGLGLGLPISAGIVRDFGGTLQGANHEDGGAVFTVELPAGEGPG</sequence>
<dbReference type="SUPFAM" id="SSF103190">
    <property type="entry name" value="Sensory domain-like"/>
    <property type="match status" value="1"/>
</dbReference>
<dbReference type="PRINTS" id="PR00344">
    <property type="entry name" value="BCTRLSENSOR"/>
</dbReference>
<reference evidence="18" key="1">
    <citation type="submission" date="2016-10" db="EMBL/GenBank/DDBJ databases">
        <title>Sequence of Gallionella enrichment culture.</title>
        <authorList>
            <person name="Poehlein A."/>
            <person name="Muehling M."/>
            <person name="Daniel R."/>
        </authorList>
    </citation>
    <scope>NUCLEOTIDE SEQUENCE</scope>
</reference>
<dbReference type="SMART" id="SM00387">
    <property type="entry name" value="HATPase_c"/>
    <property type="match status" value="1"/>
</dbReference>
<evidence type="ECO:0000256" key="3">
    <source>
        <dbReference type="ARBA" id="ARBA00012438"/>
    </source>
</evidence>
<evidence type="ECO:0000256" key="5">
    <source>
        <dbReference type="ARBA" id="ARBA00022519"/>
    </source>
</evidence>
<dbReference type="InterPro" id="IPR004358">
    <property type="entry name" value="Sig_transdc_His_kin-like_C"/>
</dbReference>
<dbReference type="PANTHER" id="PTHR43065:SF46">
    <property type="entry name" value="C4-DICARBOXYLATE TRANSPORT SENSOR PROTEIN DCTB"/>
    <property type="match status" value="1"/>
</dbReference>
<dbReference type="Gene3D" id="6.10.250.3020">
    <property type="match status" value="1"/>
</dbReference>
<dbReference type="InterPro" id="IPR003594">
    <property type="entry name" value="HATPase_dom"/>
</dbReference>
<keyword evidence="7 18" id="KW-0808">Transferase</keyword>
<dbReference type="PIRSF" id="PIRSF036431">
    <property type="entry name" value="STHK_DctB"/>
    <property type="match status" value="1"/>
</dbReference>
<evidence type="ECO:0000256" key="4">
    <source>
        <dbReference type="ARBA" id="ARBA00022475"/>
    </source>
</evidence>
<dbReference type="EC" id="2.7.13.3" evidence="3"/>
<evidence type="ECO:0000256" key="12">
    <source>
        <dbReference type="ARBA" id="ARBA00022989"/>
    </source>
</evidence>
<gene>
    <name evidence="18" type="primary">dctB_2</name>
    <name evidence="18" type="ORF">GALL_158440</name>
</gene>
<evidence type="ECO:0000313" key="18">
    <source>
        <dbReference type="EMBL" id="OIR01986.1"/>
    </source>
</evidence>
<keyword evidence="5" id="KW-0997">Cell inner membrane</keyword>
<dbReference type="Pfam" id="PF02518">
    <property type="entry name" value="HATPase_c"/>
    <property type="match status" value="1"/>
</dbReference>
<dbReference type="InterPro" id="IPR036097">
    <property type="entry name" value="HisK_dim/P_sf"/>
</dbReference>
<dbReference type="InterPro" id="IPR036890">
    <property type="entry name" value="HATPase_C_sf"/>
</dbReference>
<proteinExistence type="predicted"/>
<keyword evidence="6" id="KW-0597">Phosphoprotein</keyword>
<protein>
    <recommendedName>
        <fullName evidence="3">histidine kinase</fullName>
        <ecNumber evidence="3">2.7.13.3</ecNumber>
    </recommendedName>
</protein>
<dbReference type="GO" id="GO:0000155">
    <property type="term" value="F:phosphorelay sensor kinase activity"/>
    <property type="evidence" value="ECO:0007669"/>
    <property type="project" value="InterPro"/>
</dbReference>
<comment type="subcellular location">
    <subcellularLocation>
        <location evidence="2">Cell inner membrane</location>
        <topology evidence="2">Multi-pass membrane protein</topology>
    </subcellularLocation>
</comment>
<evidence type="ECO:0000256" key="15">
    <source>
        <dbReference type="SAM" id="Coils"/>
    </source>
</evidence>
<keyword evidence="9" id="KW-0547">Nucleotide-binding</keyword>